<dbReference type="Pfam" id="PF18966">
    <property type="entry name" value="Lipoprotein_23"/>
    <property type="match status" value="1"/>
</dbReference>
<evidence type="ECO:0000256" key="1">
    <source>
        <dbReference type="SAM" id="SignalP"/>
    </source>
</evidence>
<evidence type="ECO:0000313" key="2">
    <source>
        <dbReference type="EMBL" id="MPY35391.1"/>
    </source>
</evidence>
<dbReference type="OrthoDB" id="3695526at2"/>
<dbReference type="EMBL" id="VJZD01000157">
    <property type="protein sequence ID" value="MPY35391.1"/>
    <property type="molecule type" value="Genomic_DNA"/>
</dbReference>
<name>A0A5N8VJL8_9ACTN</name>
<gene>
    <name evidence="2" type="ORF">FNH09_30415</name>
</gene>
<keyword evidence="3" id="KW-1185">Reference proteome</keyword>
<comment type="caution">
    <text evidence="2">The sequence shown here is derived from an EMBL/GenBank/DDBJ whole genome shotgun (WGS) entry which is preliminary data.</text>
</comment>
<dbReference type="Proteomes" id="UP000325849">
    <property type="component" value="Unassembled WGS sequence"/>
</dbReference>
<proteinExistence type="predicted"/>
<protein>
    <recommendedName>
        <fullName evidence="4">DUF3558 domain-containing protein</fullName>
    </recommendedName>
</protein>
<feature type="signal peptide" evidence="1">
    <location>
        <begin position="1"/>
        <end position="29"/>
    </location>
</feature>
<accession>A0A5N8VJL8</accession>
<evidence type="ECO:0008006" key="4">
    <source>
        <dbReference type="Google" id="ProtNLM"/>
    </source>
</evidence>
<dbReference type="InterPro" id="IPR044058">
    <property type="entry name" value="Lipoprotein_23"/>
</dbReference>
<keyword evidence="1" id="KW-0732">Signal</keyword>
<dbReference type="RefSeq" id="WP_152893119.1">
    <property type="nucleotide sequence ID" value="NZ_VJZD01000157.1"/>
</dbReference>
<feature type="chain" id="PRO_5039445249" description="DUF3558 domain-containing protein" evidence="1">
    <location>
        <begin position="30"/>
        <end position="216"/>
    </location>
</feature>
<reference evidence="2 3" key="1">
    <citation type="submission" date="2019-07" db="EMBL/GenBank/DDBJ databases">
        <title>New species of Amycolatopsis and Streptomyces.</title>
        <authorList>
            <person name="Duangmal K."/>
            <person name="Teo W.F.A."/>
            <person name="Lipun K."/>
        </authorList>
    </citation>
    <scope>NUCLEOTIDE SEQUENCE [LARGE SCALE GENOMIC DNA]</scope>
    <source>
        <strain evidence="2 3">NBRC 109810</strain>
    </source>
</reference>
<organism evidence="2 3">
    <name type="scientific">Streptomyces adustus</name>
    <dbReference type="NCBI Taxonomy" id="1609272"/>
    <lineage>
        <taxon>Bacteria</taxon>
        <taxon>Bacillati</taxon>
        <taxon>Actinomycetota</taxon>
        <taxon>Actinomycetes</taxon>
        <taxon>Kitasatosporales</taxon>
        <taxon>Streptomycetaceae</taxon>
        <taxon>Streptomyces</taxon>
    </lineage>
</organism>
<dbReference type="AlphaFoldDB" id="A0A5N8VJL8"/>
<evidence type="ECO:0000313" key="3">
    <source>
        <dbReference type="Proteomes" id="UP000325849"/>
    </source>
</evidence>
<sequence length="216" mass="22169">MQVGAGIRRHGWAQLLVLAAALTACGQDAEPEQDAKPSARTSTGGATAVASGATVGAPGSACALPVSFATVRDWKAEAIDNSVADSGEFGDLALRQGPVTAVCEIDAKPAGNIGFLRVFTGPPGDAAIRSVLAAFVAAEGKVGEAKYTPFRTGGLDGVEVEYLYSSEFLDEPKQESALAVATPEGPVVLHLGGLDTEEHRAMLPALELARRTLRVG</sequence>